<evidence type="ECO:0000313" key="1">
    <source>
        <dbReference type="EMBL" id="PTQ40143.1"/>
    </source>
</evidence>
<dbReference type="AlphaFoldDB" id="A0A2R6X212"/>
<name>A0A2R6X212_MARPO</name>
<dbReference type="Proteomes" id="UP000244005">
    <property type="component" value="Unassembled WGS sequence"/>
</dbReference>
<organism evidence="1 2">
    <name type="scientific">Marchantia polymorpha</name>
    <name type="common">Common liverwort</name>
    <name type="synonym">Marchantia aquatica</name>
    <dbReference type="NCBI Taxonomy" id="3197"/>
    <lineage>
        <taxon>Eukaryota</taxon>
        <taxon>Viridiplantae</taxon>
        <taxon>Streptophyta</taxon>
        <taxon>Embryophyta</taxon>
        <taxon>Marchantiophyta</taxon>
        <taxon>Marchantiopsida</taxon>
        <taxon>Marchantiidae</taxon>
        <taxon>Marchantiales</taxon>
        <taxon>Marchantiaceae</taxon>
        <taxon>Marchantia</taxon>
    </lineage>
</organism>
<keyword evidence="2" id="KW-1185">Reference proteome</keyword>
<gene>
    <name evidence="1" type="ORF">MARPO_0041s0045</name>
</gene>
<dbReference type="EMBL" id="KZ772713">
    <property type="protein sequence ID" value="PTQ40143.1"/>
    <property type="molecule type" value="Genomic_DNA"/>
</dbReference>
<sequence length="166" mass="19421">MPSTHLKSGLGGKSVRYKAWIACRGLMFLKRVAVAQKSLPCSIRHQRWISASSTAMLRRRFSRDLEENADSEKLTRTEVLQMWQDANDLCASSEIQSRPNTAWTSDCDSALVTIPRSPWRRFISKFRYQKKRFQSRRECGSVQTISFRERLRTWLHIRDSARWPQG</sequence>
<dbReference type="Gramene" id="Mp4g17630.1">
    <property type="protein sequence ID" value="Mp4g17630.1.cds1"/>
    <property type="gene ID" value="Mp4g17630"/>
</dbReference>
<protein>
    <submittedName>
        <fullName evidence="1">Uncharacterized protein</fullName>
    </submittedName>
</protein>
<proteinExistence type="predicted"/>
<evidence type="ECO:0000313" key="2">
    <source>
        <dbReference type="Proteomes" id="UP000244005"/>
    </source>
</evidence>
<reference evidence="2" key="1">
    <citation type="journal article" date="2017" name="Cell">
        <title>Insights into land plant evolution garnered from the Marchantia polymorpha genome.</title>
        <authorList>
            <person name="Bowman J.L."/>
            <person name="Kohchi T."/>
            <person name="Yamato K.T."/>
            <person name="Jenkins J."/>
            <person name="Shu S."/>
            <person name="Ishizaki K."/>
            <person name="Yamaoka S."/>
            <person name="Nishihama R."/>
            <person name="Nakamura Y."/>
            <person name="Berger F."/>
            <person name="Adam C."/>
            <person name="Aki S.S."/>
            <person name="Althoff F."/>
            <person name="Araki T."/>
            <person name="Arteaga-Vazquez M.A."/>
            <person name="Balasubrmanian S."/>
            <person name="Barry K."/>
            <person name="Bauer D."/>
            <person name="Boehm C.R."/>
            <person name="Briginshaw L."/>
            <person name="Caballero-Perez J."/>
            <person name="Catarino B."/>
            <person name="Chen F."/>
            <person name="Chiyoda S."/>
            <person name="Chovatia M."/>
            <person name="Davies K.M."/>
            <person name="Delmans M."/>
            <person name="Demura T."/>
            <person name="Dierschke T."/>
            <person name="Dolan L."/>
            <person name="Dorantes-Acosta A.E."/>
            <person name="Eklund D.M."/>
            <person name="Florent S.N."/>
            <person name="Flores-Sandoval E."/>
            <person name="Fujiyama A."/>
            <person name="Fukuzawa H."/>
            <person name="Galik B."/>
            <person name="Grimanelli D."/>
            <person name="Grimwood J."/>
            <person name="Grossniklaus U."/>
            <person name="Hamada T."/>
            <person name="Haseloff J."/>
            <person name="Hetherington A.J."/>
            <person name="Higo A."/>
            <person name="Hirakawa Y."/>
            <person name="Hundley H.N."/>
            <person name="Ikeda Y."/>
            <person name="Inoue K."/>
            <person name="Inoue S.I."/>
            <person name="Ishida S."/>
            <person name="Jia Q."/>
            <person name="Kakita M."/>
            <person name="Kanazawa T."/>
            <person name="Kawai Y."/>
            <person name="Kawashima T."/>
            <person name="Kennedy M."/>
            <person name="Kinose K."/>
            <person name="Kinoshita T."/>
            <person name="Kohara Y."/>
            <person name="Koide E."/>
            <person name="Komatsu K."/>
            <person name="Kopischke S."/>
            <person name="Kubo M."/>
            <person name="Kyozuka J."/>
            <person name="Lagercrantz U."/>
            <person name="Lin S.S."/>
            <person name="Lindquist E."/>
            <person name="Lipzen A.M."/>
            <person name="Lu C.W."/>
            <person name="De Luna E."/>
            <person name="Martienssen R.A."/>
            <person name="Minamino N."/>
            <person name="Mizutani M."/>
            <person name="Mizutani M."/>
            <person name="Mochizuki N."/>
            <person name="Monte I."/>
            <person name="Mosher R."/>
            <person name="Nagasaki H."/>
            <person name="Nakagami H."/>
            <person name="Naramoto S."/>
            <person name="Nishitani K."/>
            <person name="Ohtani M."/>
            <person name="Okamoto T."/>
            <person name="Okumura M."/>
            <person name="Phillips J."/>
            <person name="Pollak B."/>
            <person name="Reinders A."/>
            <person name="Rovekamp M."/>
            <person name="Sano R."/>
            <person name="Sawa S."/>
            <person name="Schmid M.W."/>
            <person name="Shirakawa M."/>
            <person name="Solano R."/>
            <person name="Spunde A."/>
            <person name="Suetsugu N."/>
            <person name="Sugano S."/>
            <person name="Sugiyama A."/>
            <person name="Sun R."/>
            <person name="Suzuki Y."/>
            <person name="Takenaka M."/>
            <person name="Takezawa D."/>
            <person name="Tomogane H."/>
            <person name="Tsuzuki M."/>
            <person name="Ueda T."/>
            <person name="Umeda M."/>
            <person name="Ward J.M."/>
            <person name="Watanabe Y."/>
            <person name="Yazaki K."/>
            <person name="Yokoyama R."/>
            <person name="Yoshitake Y."/>
            <person name="Yotsui I."/>
            <person name="Zachgo S."/>
            <person name="Schmutz J."/>
        </authorList>
    </citation>
    <scope>NUCLEOTIDE SEQUENCE [LARGE SCALE GENOMIC DNA]</scope>
    <source>
        <strain evidence="2">Tak-1</strain>
    </source>
</reference>
<accession>A0A2R6X212</accession>